<name>A0ABP9BLX1_9ACTN</name>
<dbReference type="SUPFAM" id="SSF53098">
    <property type="entry name" value="Ribonuclease H-like"/>
    <property type="match status" value="1"/>
</dbReference>
<dbReference type="EMBL" id="BAABJV010000033">
    <property type="protein sequence ID" value="GAA4797455.1"/>
    <property type="molecule type" value="Genomic_DNA"/>
</dbReference>
<protein>
    <recommendedName>
        <fullName evidence="1">Exonuclease domain-containing protein</fullName>
    </recommendedName>
</protein>
<dbReference type="Gene3D" id="3.30.420.10">
    <property type="entry name" value="Ribonuclease H-like superfamily/Ribonuclease H"/>
    <property type="match status" value="1"/>
</dbReference>
<dbReference type="InterPro" id="IPR012337">
    <property type="entry name" value="RNaseH-like_sf"/>
</dbReference>
<accession>A0ABP9BLX1</accession>
<dbReference type="Pfam" id="PF00929">
    <property type="entry name" value="RNase_T"/>
    <property type="match status" value="1"/>
</dbReference>
<evidence type="ECO:0000313" key="3">
    <source>
        <dbReference type="Proteomes" id="UP001501147"/>
    </source>
</evidence>
<comment type="caution">
    <text evidence="2">The sequence shown here is derived from an EMBL/GenBank/DDBJ whole genome shotgun (WGS) entry which is preliminary data.</text>
</comment>
<sequence>MPIPSYERESWVTIDFETLNRHGASAWEVGMLAVNEDWDVEDVFDRLIRPDERYLEREDWGPGYPPPPSEWEVQAQPFRTALEDMLTFIDERLLVAHYRASKIEVVEQMCAVARRLLPDLEFLCSLEIARAVWPTRSGESAYALDHLANDLGLEHQPTHRALDDAWAVYDLIGRAADTSDLDSCGTTMQDLLQRTRVTTVRLGRGRLPEPKSPDDLKRFARANAWRNKQLNVPTEATPDWFTNVRAGGPLDGHNILISGNPGGISQSDWKEALARIGALATNQSGKNTMFCSDGLAQGRIRTLATLNAKKQARGEPEICTVTPKELLGLLHQHVR</sequence>
<evidence type="ECO:0000259" key="1">
    <source>
        <dbReference type="SMART" id="SM00479"/>
    </source>
</evidence>
<gene>
    <name evidence="2" type="ORF">GCM10023329_58130</name>
</gene>
<reference evidence="3" key="1">
    <citation type="journal article" date="2019" name="Int. J. Syst. Evol. Microbiol.">
        <title>The Global Catalogue of Microorganisms (GCM) 10K type strain sequencing project: providing services to taxonomists for standard genome sequencing and annotation.</title>
        <authorList>
            <consortium name="The Broad Institute Genomics Platform"/>
            <consortium name="The Broad Institute Genome Sequencing Center for Infectious Disease"/>
            <person name="Wu L."/>
            <person name="Ma J."/>
        </authorList>
    </citation>
    <scope>NUCLEOTIDE SEQUENCE [LARGE SCALE GENOMIC DNA]</scope>
    <source>
        <strain evidence="3">JCM 18324</strain>
    </source>
</reference>
<dbReference type="CDD" id="cd06127">
    <property type="entry name" value="DEDDh"/>
    <property type="match status" value="1"/>
</dbReference>
<keyword evidence="3" id="KW-1185">Reference proteome</keyword>
<organism evidence="2 3">
    <name type="scientific">Streptomyces sanyensis</name>
    <dbReference type="NCBI Taxonomy" id="568869"/>
    <lineage>
        <taxon>Bacteria</taxon>
        <taxon>Bacillati</taxon>
        <taxon>Actinomycetota</taxon>
        <taxon>Actinomycetes</taxon>
        <taxon>Kitasatosporales</taxon>
        <taxon>Streptomycetaceae</taxon>
        <taxon>Streptomyces</taxon>
    </lineage>
</organism>
<dbReference type="Proteomes" id="UP001501147">
    <property type="component" value="Unassembled WGS sequence"/>
</dbReference>
<evidence type="ECO:0000313" key="2">
    <source>
        <dbReference type="EMBL" id="GAA4797455.1"/>
    </source>
</evidence>
<dbReference type="InterPro" id="IPR013520">
    <property type="entry name" value="Ribonucl_H"/>
</dbReference>
<feature type="domain" description="Exonuclease" evidence="1">
    <location>
        <begin position="10"/>
        <end position="181"/>
    </location>
</feature>
<dbReference type="InterPro" id="IPR036397">
    <property type="entry name" value="RNaseH_sf"/>
</dbReference>
<proteinExistence type="predicted"/>
<dbReference type="SMART" id="SM00479">
    <property type="entry name" value="EXOIII"/>
    <property type="match status" value="1"/>
</dbReference>